<proteinExistence type="predicted"/>
<feature type="domain" description="Right handed beta helix" evidence="5">
    <location>
        <begin position="135"/>
        <end position="339"/>
    </location>
</feature>
<comment type="subcellular location">
    <subcellularLocation>
        <location evidence="1">Secreted</location>
    </subcellularLocation>
</comment>
<evidence type="ECO:0000256" key="2">
    <source>
        <dbReference type="ARBA" id="ARBA00022525"/>
    </source>
</evidence>
<dbReference type="NCBIfam" id="TIGR03804">
    <property type="entry name" value="para_beta_helix"/>
    <property type="match status" value="1"/>
</dbReference>
<dbReference type="InterPro" id="IPR052052">
    <property type="entry name" value="Polysaccharide_Lyase_9"/>
</dbReference>
<dbReference type="InterPro" id="IPR022441">
    <property type="entry name" value="Para_beta_helix_rpt-2"/>
</dbReference>
<dbReference type="AlphaFoldDB" id="A0A841T3R6"/>
<dbReference type="Pfam" id="PF13229">
    <property type="entry name" value="Beta_helix"/>
    <property type="match status" value="1"/>
</dbReference>
<evidence type="ECO:0000256" key="3">
    <source>
        <dbReference type="ARBA" id="ARBA00022729"/>
    </source>
</evidence>
<evidence type="ECO:0000313" key="7">
    <source>
        <dbReference type="Proteomes" id="UP000535838"/>
    </source>
</evidence>
<dbReference type="Proteomes" id="UP000535838">
    <property type="component" value="Unassembled WGS sequence"/>
</dbReference>
<keyword evidence="3" id="KW-0732">Signal</keyword>
<name>A0A841T3R6_9BACL</name>
<accession>A0A841T3R6</accession>
<comment type="caution">
    <text evidence="6">The sequence shown here is derived from an EMBL/GenBank/DDBJ whole genome shotgun (WGS) entry which is preliminary data.</text>
</comment>
<dbReference type="InterPro" id="IPR012334">
    <property type="entry name" value="Pectin_lyas_fold"/>
</dbReference>
<feature type="compositionally biased region" description="Polar residues" evidence="4">
    <location>
        <begin position="436"/>
        <end position="447"/>
    </location>
</feature>
<dbReference type="GO" id="GO:0005576">
    <property type="term" value="C:extracellular region"/>
    <property type="evidence" value="ECO:0007669"/>
    <property type="project" value="UniProtKB-SubCell"/>
</dbReference>
<feature type="region of interest" description="Disordered" evidence="4">
    <location>
        <begin position="436"/>
        <end position="477"/>
    </location>
</feature>
<sequence>MSDSSEEQRQDTAAKPYPGSVYYVAANGDDLNPGTIESPWRTLQHAADQVAPGSTVYIREGVYRQKLNITRGGSEAEGAIVFSGYPNETAVIDGEGLPVDGMEGLVEIENANCVTIRQLEIRNYATSLNGMVPVGIYIHGSGESIALLDNRIHAIANTAVPEGDELSGRDAHGIAVYGTDEEEPLRDLTIDGNELYDLVLGSSESLAVNGNVDTFAITNNRIHDNDNIGIDLIGFEGTAGSDAADQARNGTVRGNAVYRITTDNNPSYGKDLPNDSHSAGGIYVDGGRDTLIENNRVYDNDIGIELASEHAGRVTGGITVKNNLVYRNRLAGIAMGGYDEERGGTANSKIISNTLYANDLLDEGNGQLYLQASLSGNTIKDNIMVAGGSGVLIHNEYTSNADNAMDQNVYFAASGAENAIWVWKNKEYTGWSAYRKSSGNDSNSSFEDPQFMDADGGDFRLKTGSPAEGKGWSEPDQ</sequence>
<dbReference type="PANTHER" id="PTHR40088">
    <property type="entry name" value="PECTATE LYASE (EUROFUNG)"/>
    <property type="match status" value="1"/>
</dbReference>
<keyword evidence="2" id="KW-0964">Secreted</keyword>
<dbReference type="InterPro" id="IPR011050">
    <property type="entry name" value="Pectin_lyase_fold/virulence"/>
</dbReference>
<dbReference type="InterPro" id="IPR039448">
    <property type="entry name" value="Beta_helix"/>
</dbReference>
<reference evidence="6 7" key="1">
    <citation type="submission" date="2020-08" db="EMBL/GenBank/DDBJ databases">
        <title>Cohnella phylogeny.</title>
        <authorList>
            <person name="Dunlap C."/>
        </authorList>
    </citation>
    <scope>NUCLEOTIDE SEQUENCE [LARGE SCALE GENOMIC DNA]</scope>
    <source>
        <strain evidence="6 7">DSM 25241</strain>
    </source>
</reference>
<dbReference type="EMBL" id="JACJVQ010000023">
    <property type="protein sequence ID" value="MBB6637486.1"/>
    <property type="molecule type" value="Genomic_DNA"/>
</dbReference>
<dbReference type="Gene3D" id="2.160.20.10">
    <property type="entry name" value="Single-stranded right-handed beta-helix, Pectin lyase-like"/>
    <property type="match status" value="1"/>
</dbReference>
<dbReference type="InterPro" id="IPR006626">
    <property type="entry name" value="PbH1"/>
</dbReference>
<dbReference type="PANTHER" id="PTHR40088:SF2">
    <property type="entry name" value="SECRETED SUGAR HYDROLASE"/>
    <property type="match status" value="1"/>
</dbReference>
<evidence type="ECO:0000313" key="6">
    <source>
        <dbReference type="EMBL" id="MBB6637486.1"/>
    </source>
</evidence>
<dbReference type="GO" id="GO:0016837">
    <property type="term" value="F:carbon-oxygen lyase activity, acting on polysaccharides"/>
    <property type="evidence" value="ECO:0007669"/>
    <property type="project" value="TreeGrafter"/>
</dbReference>
<evidence type="ECO:0000256" key="4">
    <source>
        <dbReference type="SAM" id="MobiDB-lite"/>
    </source>
</evidence>
<gene>
    <name evidence="6" type="ORF">H7B67_25435</name>
</gene>
<evidence type="ECO:0000256" key="1">
    <source>
        <dbReference type="ARBA" id="ARBA00004613"/>
    </source>
</evidence>
<evidence type="ECO:0000259" key="5">
    <source>
        <dbReference type="Pfam" id="PF13229"/>
    </source>
</evidence>
<organism evidence="6 7">
    <name type="scientific">Cohnella thailandensis</name>
    <dbReference type="NCBI Taxonomy" id="557557"/>
    <lineage>
        <taxon>Bacteria</taxon>
        <taxon>Bacillati</taxon>
        <taxon>Bacillota</taxon>
        <taxon>Bacilli</taxon>
        <taxon>Bacillales</taxon>
        <taxon>Paenibacillaceae</taxon>
        <taxon>Cohnella</taxon>
    </lineage>
</organism>
<dbReference type="SMART" id="SM00710">
    <property type="entry name" value="PbH1"/>
    <property type="match status" value="6"/>
</dbReference>
<keyword evidence="7" id="KW-1185">Reference proteome</keyword>
<protein>
    <submittedName>
        <fullName evidence="6">Right-handed parallel beta-helix repeat-containing protein</fullName>
    </submittedName>
</protein>
<dbReference type="RefSeq" id="WP_185122753.1">
    <property type="nucleotide sequence ID" value="NZ_JAGGKW010000020.1"/>
</dbReference>
<dbReference type="SUPFAM" id="SSF51126">
    <property type="entry name" value="Pectin lyase-like"/>
    <property type="match status" value="1"/>
</dbReference>